<accession>A0A0K1QDS1</accession>
<keyword evidence="2" id="KW-0547">Nucleotide-binding</keyword>
<feature type="region of interest" description="Disordered" evidence="5">
    <location>
        <begin position="1"/>
        <end position="26"/>
    </location>
</feature>
<keyword evidence="1" id="KW-0808">Transferase</keyword>
<proteinExistence type="predicted"/>
<name>A0A0K1QDS1_9BACT</name>
<protein>
    <submittedName>
        <fullName evidence="7">Putative serine/threonine protein kinase</fullName>
    </submittedName>
</protein>
<evidence type="ECO:0000313" key="7">
    <source>
        <dbReference type="EMBL" id="AKV03909.1"/>
    </source>
</evidence>
<evidence type="ECO:0000256" key="2">
    <source>
        <dbReference type="ARBA" id="ARBA00022741"/>
    </source>
</evidence>
<dbReference type="SUPFAM" id="SSF56112">
    <property type="entry name" value="Protein kinase-like (PK-like)"/>
    <property type="match status" value="1"/>
</dbReference>
<dbReference type="SMART" id="SM00220">
    <property type="entry name" value="S_TKc"/>
    <property type="match status" value="1"/>
</dbReference>
<keyword evidence="4" id="KW-0067">ATP-binding</keyword>
<dbReference type="InterPro" id="IPR011990">
    <property type="entry name" value="TPR-like_helical_dom_sf"/>
</dbReference>
<dbReference type="PANTHER" id="PTHR43289:SF6">
    <property type="entry name" value="SERINE_THREONINE-PROTEIN KINASE NEKL-3"/>
    <property type="match status" value="1"/>
</dbReference>
<dbReference type="GO" id="GO:0005524">
    <property type="term" value="F:ATP binding"/>
    <property type="evidence" value="ECO:0007669"/>
    <property type="project" value="UniProtKB-KW"/>
</dbReference>
<keyword evidence="3 7" id="KW-0418">Kinase</keyword>
<evidence type="ECO:0000256" key="3">
    <source>
        <dbReference type="ARBA" id="ARBA00022777"/>
    </source>
</evidence>
<dbReference type="Gene3D" id="1.10.510.10">
    <property type="entry name" value="Transferase(Phosphotransferase) domain 1"/>
    <property type="match status" value="1"/>
</dbReference>
<dbReference type="Proteomes" id="UP000064967">
    <property type="component" value="Chromosome"/>
</dbReference>
<keyword evidence="7" id="KW-0723">Serine/threonine-protein kinase</keyword>
<dbReference type="CDD" id="cd14014">
    <property type="entry name" value="STKc_PknB_like"/>
    <property type="match status" value="1"/>
</dbReference>
<evidence type="ECO:0000256" key="1">
    <source>
        <dbReference type="ARBA" id="ARBA00022679"/>
    </source>
</evidence>
<dbReference type="AlphaFoldDB" id="A0A0K1QDS1"/>
<dbReference type="KEGG" id="llu:AKJ09_10572"/>
<evidence type="ECO:0000313" key="8">
    <source>
        <dbReference type="Proteomes" id="UP000064967"/>
    </source>
</evidence>
<evidence type="ECO:0000256" key="5">
    <source>
        <dbReference type="SAM" id="MobiDB-lite"/>
    </source>
</evidence>
<gene>
    <name evidence="7" type="ORF">AKJ09_10572</name>
</gene>
<sequence length="426" mass="45754">MGFWSFLKGKPESPESARPATTTTTATIKPVIAKPAPAAQAPVDPLGTGLPPDIARLTRAGLAGGPTSDEAIALLAELRRTPDEARAVEELARTSQIRPLPEPLLLALGSAMVDRGEPEAATRVLANAGSSAALVLRADLAEQKGDVATALALIERVLLRDLDHYGARERHRRFRTALGFEVEQKATTSGVTVVTREPDAPFDLLREVGRGGAGAVYEAVDRELGRHVALKVYHQPERDRAQLAHEARVAVALEGPGVVRVFDVDPDHGWLALEWASLGTLREHIHRKDLTKLLPIERWALPLASALARVHAAGWVHHDVKPANVLVARGGAPILTDFGTAKKIGEPSPPGSLGYVSPERMAGRASEPRDDVYGFGRVLEDVLHVVTDESIARRFRSFASACTGPDSGRPMDGRALVTRLRVEFPG</sequence>
<dbReference type="PANTHER" id="PTHR43289">
    <property type="entry name" value="MITOGEN-ACTIVATED PROTEIN KINASE KINASE KINASE 20-RELATED"/>
    <property type="match status" value="1"/>
</dbReference>
<dbReference type="STRING" id="1391654.AKJ09_10572"/>
<dbReference type="GO" id="GO:0004674">
    <property type="term" value="F:protein serine/threonine kinase activity"/>
    <property type="evidence" value="ECO:0007669"/>
    <property type="project" value="UniProtKB-KW"/>
</dbReference>
<dbReference type="EMBL" id="CP012333">
    <property type="protein sequence ID" value="AKV03909.1"/>
    <property type="molecule type" value="Genomic_DNA"/>
</dbReference>
<keyword evidence="8" id="KW-1185">Reference proteome</keyword>
<feature type="domain" description="Protein kinase" evidence="6">
    <location>
        <begin position="202"/>
        <end position="426"/>
    </location>
</feature>
<dbReference type="InterPro" id="IPR011009">
    <property type="entry name" value="Kinase-like_dom_sf"/>
</dbReference>
<dbReference type="InterPro" id="IPR000719">
    <property type="entry name" value="Prot_kinase_dom"/>
</dbReference>
<organism evidence="7 8">
    <name type="scientific">Labilithrix luteola</name>
    <dbReference type="NCBI Taxonomy" id="1391654"/>
    <lineage>
        <taxon>Bacteria</taxon>
        <taxon>Pseudomonadati</taxon>
        <taxon>Myxococcota</taxon>
        <taxon>Polyangia</taxon>
        <taxon>Polyangiales</taxon>
        <taxon>Labilitrichaceae</taxon>
        <taxon>Labilithrix</taxon>
    </lineage>
</organism>
<evidence type="ECO:0000256" key="4">
    <source>
        <dbReference type="ARBA" id="ARBA00022840"/>
    </source>
</evidence>
<evidence type="ECO:0000259" key="6">
    <source>
        <dbReference type="PROSITE" id="PS50011"/>
    </source>
</evidence>
<reference evidence="7 8" key="1">
    <citation type="submission" date="2015-08" db="EMBL/GenBank/DDBJ databases">
        <authorList>
            <person name="Babu N.S."/>
            <person name="Beckwith C.J."/>
            <person name="Beseler K.G."/>
            <person name="Brison A."/>
            <person name="Carone J.V."/>
            <person name="Caskin T.P."/>
            <person name="Diamond M."/>
            <person name="Durham M.E."/>
            <person name="Foxe J.M."/>
            <person name="Go M."/>
            <person name="Henderson B.A."/>
            <person name="Jones I.B."/>
            <person name="McGettigan J.A."/>
            <person name="Micheletti S.J."/>
            <person name="Nasrallah M.E."/>
            <person name="Ortiz D."/>
            <person name="Piller C.R."/>
            <person name="Privatt S.R."/>
            <person name="Schneider S.L."/>
            <person name="Sharp S."/>
            <person name="Smith T.C."/>
            <person name="Stanton J.D."/>
            <person name="Ullery H.E."/>
            <person name="Wilson R.J."/>
            <person name="Serrano M.G."/>
            <person name="Buck G."/>
            <person name="Lee V."/>
            <person name="Wang Y."/>
            <person name="Carvalho R."/>
            <person name="Voegtly L."/>
            <person name="Shi R."/>
            <person name="Duckworth R."/>
            <person name="Johnson A."/>
            <person name="Loviza R."/>
            <person name="Walstead R."/>
            <person name="Shah Z."/>
            <person name="Kiflezghi M."/>
            <person name="Wade K."/>
            <person name="Ball S.L."/>
            <person name="Bradley K.W."/>
            <person name="Asai D.J."/>
            <person name="Bowman C.A."/>
            <person name="Russell D.A."/>
            <person name="Pope W.H."/>
            <person name="Jacobs-Sera D."/>
            <person name="Hendrix R.W."/>
            <person name="Hatfull G.F."/>
        </authorList>
    </citation>
    <scope>NUCLEOTIDE SEQUENCE [LARGE SCALE GENOMIC DNA]</scope>
    <source>
        <strain evidence="7 8">DSM 27648</strain>
    </source>
</reference>
<dbReference type="PROSITE" id="PS50011">
    <property type="entry name" value="PROTEIN_KINASE_DOM"/>
    <property type="match status" value="1"/>
</dbReference>
<dbReference type="Pfam" id="PF00069">
    <property type="entry name" value="Pkinase"/>
    <property type="match status" value="1"/>
</dbReference>
<dbReference type="Gene3D" id="1.25.40.10">
    <property type="entry name" value="Tetratricopeptide repeat domain"/>
    <property type="match status" value="1"/>
</dbReference>